<accession>A0ACB8ZTM7</accession>
<keyword evidence="2" id="KW-1185">Reference proteome</keyword>
<reference evidence="2" key="1">
    <citation type="journal article" date="2022" name="Mol. Ecol. Resour.">
        <title>The genomes of chicory, endive, great burdock and yacon provide insights into Asteraceae palaeo-polyploidization history and plant inulin production.</title>
        <authorList>
            <person name="Fan W."/>
            <person name="Wang S."/>
            <person name="Wang H."/>
            <person name="Wang A."/>
            <person name="Jiang F."/>
            <person name="Liu H."/>
            <person name="Zhao H."/>
            <person name="Xu D."/>
            <person name="Zhang Y."/>
        </authorList>
    </citation>
    <scope>NUCLEOTIDE SEQUENCE [LARGE SCALE GENOMIC DNA]</scope>
    <source>
        <strain evidence="2">cv. Punajuju</strain>
    </source>
</reference>
<dbReference type="Proteomes" id="UP001055811">
    <property type="component" value="Linkage Group LG08"/>
</dbReference>
<gene>
    <name evidence="1" type="ORF">L2E82_45657</name>
</gene>
<dbReference type="EMBL" id="CM042016">
    <property type="protein sequence ID" value="KAI3701015.1"/>
    <property type="molecule type" value="Genomic_DNA"/>
</dbReference>
<comment type="caution">
    <text evidence="1">The sequence shown here is derived from an EMBL/GenBank/DDBJ whole genome shotgun (WGS) entry which is preliminary data.</text>
</comment>
<evidence type="ECO:0000313" key="1">
    <source>
        <dbReference type="EMBL" id="KAI3701015.1"/>
    </source>
</evidence>
<reference evidence="1 2" key="2">
    <citation type="journal article" date="2022" name="Mol. Ecol. Resour.">
        <title>The genomes of chicory, endive, great burdock and yacon provide insights into Asteraceae paleo-polyploidization history and plant inulin production.</title>
        <authorList>
            <person name="Fan W."/>
            <person name="Wang S."/>
            <person name="Wang H."/>
            <person name="Wang A."/>
            <person name="Jiang F."/>
            <person name="Liu H."/>
            <person name="Zhao H."/>
            <person name="Xu D."/>
            <person name="Zhang Y."/>
        </authorList>
    </citation>
    <scope>NUCLEOTIDE SEQUENCE [LARGE SCALE GENOMIC DNA]</scope>
    <source>
        <strain evidence="2">cv. Punajuju</strain>
        <tissue evidence="1">Leaves</tissue>
    </source>
</reference>
<protein>
    <submittedName>
        <fullName evidence="1">Uncharacterized protein</fullName>
    </submittedName>
</protein>
<organism evidence="1 2">
    <name type="scientific">Cichorium intybus</name>
    <name type="common">Chicory</name>
    <dbReference type="NCBI Taxonomy" id="13427"/>
    <lineage>
        <taxon>Eukaryota</taxon>
        <taxon>Viridiplantae</taxon>
        <taxon>Streptophyta</taxon>
        <taxon>Embryophyta</taxon>
        <taxon>Tracheophyta</taxon>
        <taxon>Spermatophyta</taxon>
        <taxon>Magnoliopsida</taxon>
        <taxon>eudicotyledons</taxon>
        <taxon>Gunneridae</taxon>
        <taxon>Pentapetalae</taxon>
        <taxon>asterids</taxon>
        <taxon>campanulids</taxon>
        <taxon>Asterales</taxon>
        <taxon>Asteraceae</taxon>
        <taxon>Cichorioideae</taxon>
        <taxon>Cichorieae</taxon>
        <taxon>Cichoriinae</taxon>
        <taxon>Cichorium</taxon>
    </lineage>
</organism>
<evidence type="ECO:0000313" key="2">
    <source>
        <dbReference type="Proteomes" id="UP001055811"/>
    </source>
</evidence>
<proteinExistence type="predicted"/>
<sequence>MPREYKVCGFELGWICGVAARISTLPTRVLQAKMMIGHDGLRSIRCAVLSLVGFAELPHGFLHCRLELTSAAGLIWLAVVVPGSDRGTILDGVVLFKRTCCGETQSCRSY</sequence>
<name>A0ACB8ZTM7_CICIN</name>